<feature type="compositionally biased region" description="Polar residues" evidence="8">
    <location>
        <begin position="30"/>
        <end position="39"/>
    </location>
</feature>
<evidence type="ECO:0000313" key="12">
    <source>
        <dbReference type="Proteomes" id="UP001497497"/>
    </source>
</evidence>
<evidence type="ECO:0000256" key="7">
    <source>
        <dbReference type="ARBA" id="ARBA00038324"/>
    </source>
</evidence>
<keyword evidence="3" id="KW-0378">Hydrolase</keyword>
<keyword evidence="12" id="KW-1185">Reference proteome</keyword>
<evidence type="ECO:0000256" key="2">
    <source>
        <dbReference type="ARBA" id="ARBA00022692"/>
    </source>
</evidence>
<evidence type="ECO:0000256" key="9">
    <source>
        <dbReference type="SAM" id="Phobius"/>
    </source>
</evidence>
<dbReference type="Gene3D" id="1.20.144.10">
    <property type="entry name" value="Phosphatidic acid phosphatase type 2/haloperoxidase"/>
    <property type="match status" value="1"/>
</dbReference>
<keyword evidence="6 9" id="KW-0472">Membrane</keyword>
<accession>A0AAV2IG57</accession>
<dbReference type="SUPFAM" id="SSF48317">
    <property type="entry name" value="Acid phosphatase/Vanadium-dependent haloperoxidase"/>
    <property type="match status" value="1"/>
</dbReference>
<feature type="transmembrane region" description="Helical" evidence="9">
    <location>
        <begin position="387"/>
        <end position="405"/>
    </location>
</feature>
<dbReference type="Proteomes" id="UP001497497">
    <property type="component" value="Unassembled WGS sequence"/>
</dbReference>
<feature type="transmembrane region" description="Helical" evidence="9">
    <location>
        <begin position="325"/>
        <end position="343"/>
    </location>
</feature>
<dbReference type="PANTHER" id="PTHR14969">
    <property type="entry name" value="SPHINGOSINE-1-PHOSPHATE PHOSPHOHYDROLASE"/>
    <property type="match status" value="1"/>
</dbReference>
<dbReference type="EMBL" id="CAXITT010000763">
    <property type="protein sequence ID" value="CAL1546044.1"/>
    <property type="molecule type" value="Genomic_DNA"/>
</dbReference>
<comment type="similarity">
    <text evidence="7">Belongs to the type 2 lipid phosphate phosphatase family.</text>
</comment>
<feature type="region of interest" description="Disordered" evidence="8">
    <location>
        <begin position="30"/>
        <end position="65"/>
    </location>
</feature>
<keyword evidence="2 9" id="KW-0812">Transmembrane</keyword>
<dbReference type="SMART" id="SM00014">
    <property type="entry name" value="acidPPc"/>
    <property type="match status" value="1"/>
</dbReference>
<feature type="transmembrane region" description="Helical" evidence="9">
    <location>
        <begin position="297"/>
        <end position="318"/>
    </location>
</feature>
<feature type="transmembrane region" description="Helical" evidence="9">
    <location>
        <begin position="480"/>
        <end position="501"/>
    </location>
</feature>
<feature type="transmembrane region" description="Helical" evidence="9">
    <location>
        <begin position="355"/>
        <end position="375"/>
    </location>
</feature>
<protein>
    <recommendedName>
        <fullName evidence="10">Phosphatidic acid phosphatase type 2/haloperoxidase domain-containing protein</fullName>
    </recommendedName>
</protein>
<feature type="transmembrane region" description="Helical" evidence="9">
    <location>
        <begin position="425"/>
        <end position="446"/>
    </location>
</feature>
<dbReference type="GO" id="GO:0042392">
    <property type="term" value="F:sphingosine-1-phosphate phosphatase activity"/>
    <property type="evidence" value="ECO:0007669"/>
    <property type="project" value="TreeGrafter"/>
</dbReference>
<dbReference type="Pfam" id="PF01569">
    <property type="entry name" value="PAP2"/>
    <property type="match status" value="1"/>
</dbReference>
<reference evidence="11 12" key="1">
    <citation type="submission" date="2024-04" db="EMBL/GenBank/DDBJ databases">
        <authorList>
            <consortium name="Genoscope - CEA"/>
            <person name="William W."/>
        </authorList>
    </citation>
    <scope>NUCLEOTIDE SEQUENCE [LARGE SCALE GENOMIC DNA]</scope>
</reference>
<evidence type="ECO:0000259" key="10">
    <source>
        <dbReference type="SMART" id="SM00014"/>
    </source>
</evidence>
<evidence type="ECO:0000256" key="8">
    <source>
        <dbReference type="SAM" id="MobiDB-lite"/>
    </source>
</evidence>
<dbReference type="InterPro" id="IPR000326">
    <property type="entry name" value="PAP2/HPO"/>
</dbReference>
<proteinExistence type="inferred from homology"/>
<comment type="subcellular location">
    <subcellularLocation>
        <location evidence="1">Endoplasmic reticulum membrane</location>
        <topology evidence="1">Multi-pass membrane protein</topology>
    </subcellularLocation>
</comment>
<dbReference type="InterPro" id="IPR036938">
    <property type="entry name" value="PAP2/HPO_sf"/>
</dbReference>
<keyword evidence="4" id="KW-0256">Endoplasmic reticulum</keyword>
<name>A0AAV2IG57_LYMST</name>
<dbReference type="PANTHER" id="PTHR14969:SF28">
    <property type="entry name" value="DIHYDROSPHINGOSINE 1-PHOSPHATE PHOSPHATASE LCB3-RELATED"/>
    <property type="match status" value="1"/>
</dbReference>
<dbReference type="AlphaFoldDB" id="A0AAV2IG57"/>
<sequence length="514" mass="57664">MNLLEYLADPAHVARIQKLCGVEVEKPVTCDQQTQTRKNFSSDSSDDSNCEQEEHHNLAARPPCLTGKNTSFNQVISTPNGRVTGDAGLEAHVDQLPQEDNHDIKANDHITANDRVRQRINNNDTEENKNISQTKIRAKNAFHVIEPSSRVHSKGSIFECNGHSTSNALNGCVSKDDSSSQVPPANPVVHIKYKSLLYLAHFGAFLGNEGFYLTFFPFCLWNLDGLITRQVAMLWCVVMYLGQATKDYLCWPRPPCPPVVRLETHYIQEYSMPSTHAMAGTAIPLYLAFMVVERYQVPVYVAAPIALLWFSITCWSRLYLGVHSILDLLAGFVYALLIFFSFMKYVEGYDLYQQTHLIAAPVVLLTSLALCTVCYPSTYKSSCKGDAVQIVAALAGVGLGQWMNYQLGFSQESDSTGPYAIMFPTWGWVGMALLRFVSGVFIIFLMQTFARFLSIRFFSYVYGLDKPDKTFPGVMTAYKFTTYCFVGSGITFFIPIIHLYFGIHRPSIFLEVTS</sequence>
<evidence type="ECO:0000256" key="1">
    <source>
        <dbReference type="ARBA" id="ARBA00004477"/>
    </source>
</evidence>
<evidence type="ECO:0000256" key="3">
    <source>
        <dbReference type="ARBA" id="ARBA00022801"/>
    </source>
</evidence>
<dbReference type="GO" id="GO:0005789">
    <property type="term" value="C:endoplasmic reticulum membrane"/>
    <property type="evidence" value="ECO:0007669"/>
    <property type="project" value="UniProtKB-SubCell"/>
</dbReference>
<evidence type="ECO:0000256" key="4">
    <source>
        <dbReference type="ARBA" id="ARBA00022824"/>
    </source>
</evidence>
<evidence type="ECO:0000256" key="6">
    <source>
        <dbReference type="ARBA" id="ARBA00023136"/>
    </source>
</evidence>
<gene>
    <name evidence="11" type="ORF">GSLYS_00019421001</name>
</gene>
<comment type="caution">
    <text evidence="11">The sequence shown here is derived from an EMBL/GenBank/DDBJ whole genome shotgun (WGS) entry which is preliminary data.</text>
</comment>
<evidence type="ECO:0000256" key="5">
    <source>
        <dbReference type="ARBA" id="ARBA00022989"/>
    </source>
</evidence>
<evidence type="ECO:0000313" key="11">
    <source>
        <dbReference type="EMBL" id="CAL1546044.1"/>
    </source>
</evidence>
<keyword evidence="5 9" id="KW-1133">Transmembrane helix</keyword>
<organism evidence="11 12">
    <name type="scientific">Lymnaea stagnalis</name>
    <name type="common">Great pond snail</name>
    <name type="synonym">Helix stagnalis</name>
    <dbReference type="NCBI Taxonomy" id="6523"/>
    <lineage>
        <taxon>Eukaryota</taxon>
        <taxon>Metazoa</taxon>
        <taxon>Spiralia</taxon>
        <taxon>Lophotrochozoa</taxon>
        <taxon>Mollusca</taxon>
        <taxon>Gastropoda</taxon>
        <taxon>Heterobranchia</taxon>
        <taxon>Euthyneura</taxon>
        <taxon>Panpulmonata</taxon>
        <taxon>Hygrophila</taxon>
        <taxon>Lymnaeoidea</taxon>
        <taxon>Lymnaeidae</taxon>
        <taxon>Lymnaea</taxon>
    </lineage>
</organism>
<dbReference type="GO" id="GO:0006670">
    <property type="term" value="P:sphingosine metabolic process"/>
    <property type="evidence" value="ECO:0007669"/>
    <property type="project" value="TreeGrafter"/>
</dbReference>
<feature type="domain" description="Phosphatidic acid phosphatase type 2/haloperoxidase" evidence="10">
    <location>
        <begin position="229"/>
        <end position="343"/>
    </location>
</feature>